<evidence type="ECO:0000256" key="3">
    <source>
        <dbReference type="ARBA" id="ARBA00022840"/>
    </source>
</evidence>
<proteinExistence type="predicted"/>
<gene>
    <name evidence="5" type="ORF">SSIM_06670</name>
</gene>
<keyword evidence="1" id="KW-0547">Nucleotide-binding</keyword>
<dbReference type="PANTHER" id="PTHR43309">
    <property type="entry name" value="5-OXOPROLINASE SUBUNIT C"/>
    <property type="match status" value="1"/>
</dbReference>
<accession>A0ABP2YV05</accession>
<sequence length="335" mass="36804">MSIRIIKPGLFSTIQDIGRYGYQKEGFSSAGALDRYSYRLGTQLIGNEGPAIEATIIGPTLQFLEDNTVVITGAEFKATLNGEPISHQTVVQVYKGNVLALNAAITGARGYLHFGHPIDVPEVAGSYATHTRTKMGGFHGRALRKDDMIPVHYNNDYRRHVGYTSDLDLIHEGTDAIRVVEGPQYDSFPDASHEGLVSEPFEISEQSDRMGFRLKGASIPPTDSADIISEPVALGSVQVPNDGNPIVLMNDKQTVGGYTKIATVCQSDLSVLAQKQPGQKVNFEWVTVEEAIQHLDDYNKGFEASLEAIEKEPLFDMREMRTTSKRISELLEGDE</sequence>
<evidence type="ECO:0000313" key="5">
    <source>
        <dbReference type="EMBL" id="ERS93380.1"/>
    </source>
</evidence>
<keyword evidence="2 5" id="KW-0378">Hydrolase</keyword>
<name>A0ABP2YV05_STASI</name>
<dbReference type="InterPro" id="IPR029000">
    <property type="entry name" value="Cyclophilin-like_dom_sf"/>
</dbReference>
<keyword evidence="3" id="KW-0067">ATP-binding</keyword>
<dbReference type="Proteomes" id="UP000017131">
    <property type="component" value="Unassembled WGS sequence"/>
</dbReference>
<dbReference type="GO" id="GO:0016787">
    <property type="term" value="F:hydrolase activity"/>
    <property type="evidence" value="ECO:0007669"/>
    <property type="project" value="UniProtKB-KW"/>
</dbReference>
<evidence type="ECO:0000256" key="1">
    <source>
        <dbReference type="ARBA" id="ARBA00022741"/>
    </source>
</evidence>
<keyword evidence="6" id="KW-1185">Reference proteome</keyword>
<dbReference type="Pfam" id="PF02626">
    <property type="entry name" value="CT_A_B"/>
    <property type="match status" value="1"/>
</dbReference>
<dbReference type="EMBL" id="AXDY01000005">
    <property type="protein sequence ID" value="ERS93380.1"/>
    <property type="molecule type" value="Genomic_DNA"/>
</dbReference>
<evidence type="ECO:0000313" key="6">
    <source>
        <dbReference type="Proteomes" id="UP000017131"/>
    </source>
</evidence>
<organism evidence="5 6">
    <name type="scientific">Staphylococcus simulans UMC-CNS-990</name>
    <dbReference type="NCBI Taxonomy" id="1405498"/>
    <lineage>
        <taxon>Bacteria</taxon>
        <taxon>Bacillati</taxon>
        <taxon>Bacillota</taxon>
        <taxon>Bacilli</taxon>
        <taxon>Bacillales</taxon>
        <taxon>Staphylococcaceae</taxon>
        <taxon>Staphylococcus</taxon>
    </lineage>
</organism>
<dbReference type="SUPFAM" id="SSF50891">
    <property type="entry name" value="Cyclophilin-like"/>
    <property type="match status" value="1"/>
</dbReference>
<reference evidence="5 6" key="1">
    <citation type="journal article" date="2013" name="Genome Announc.">
        <title>Draft Genome Sequence of Staphylococcus simulans UMC-CNS-990, Isolated from a Case of Chronic Bovine Mastitis.</title>
        <authorList>
            <person name="Calcutt M.J."/>
            <person name="Foecking M.F."/>
            <person name="Hsieh H.Y."/>
            <person name="Perry J."/>
            <person name="Stewart G.C."/>
            <person name="Middleton J.R."/>
        </authorList>
    </citation>
    <scope>NUCLEOTIDE SEQUENCE [LARGE SCALE GENOMIC DNA]</scope>
    <source>
        <strain evidence="5 6">UMC-CNS-990</strain>
    </source>
</reference>
<dbReference type="SMART" id="SM00797">
    <property type="entry name" value="AHS2"/>
    <property type="match status" value="1"/>
</dbReference>
<dbReference type="RefSeq" id="WP_023015511.1">
    <property type="nucleotide sequence ID" value="NZ_AXDY01000005.1"/>
</dbReference>
<dbReference type="InterPro" id="IPR003778">
    <property type="entry name" value="CT_A_B"/>
</dbReference>
<comment type="caution">
    <text evidence="5">The sequence shown here is derived from an EMBL/GenBank/DDBJ whole genome shotgun (WGS) entry which is preliminary data.</text>
</comment>
<dbReference type="PANTHER" id="PTHR43309:SF5">
    <property type="entry name" value="5-OXOPROLINASE SUBUNIT C"/>
    <property type="match status" value="1"/>
</dbReference>
<evidence type="ECO:0000259" key="4">
    <source>
        <dbReference type="SMART" id="SM00797"/>
    </source>
</evidence>
<protein>
    <submittedName>
        <fullName evidence="5">Allophanate hydrolase subunit 2</fullName>
    </submittedName>
</protein>
<evidence type="ECO:0000256" key="2">
    <source>
        <dbReference type="ARBA" id="ARBA00022801"/>
    </source>
</evidence>
<feature type="domain" description="Carboxyltransferase" evidence="4">
    <location>
        <begin position="24"/>
        <end position="301"/>
    </location>
</feature>
<dbReference type="NCBIfam" id="TIGR00724">
    <property type="entry name" value="urea_amlyse_rel"/>
    <property type="match status" value="1"/>
</dbReference>
<dbReference type="InterPro" id="IPR052708">
    <property type="entry name" value="PxpC"/>
</dbReference>
<dbReference type="Gene3D" id="2.40.100.10">
    <property type="entry name" value="Cyclophilin-like"/>
    <property type="match status" value="1"/>
</dbReference>